<protein>
    <submittedName>
        <fullName evidence="2">DNA-binding protein</fullName>
    </submittedName>
</protein>
<dbReference type="Pfam" id="PF12728">
    <property type="entry name" value="HTH_17"/>
    <property type="match status" value="1"/>
</dbReference>
<dbReference type="PANTHER" id="PTHR34585">
    <property type="match status" value="1"/>
</dbReference>
<dbReference type="GO" id="GO:0003677">
    <property type="term" value="F:DNA binding"/>
    <property type="evidence" value="ECO:0007669"/>
    <property type="project" value="UniProtKB-KW"/>
</dbReference>
<evidence type="ECO:0000259" key="1">
    <source>
        <dbReference type="Pfam" id="PF12728"/>
    </source>
</evidence>
<gene>
    <name evidence="2" type="ORF">CUC04_12020</name>
</gene>
<dbReference type="InterPro" id="IPR041657">
    <property type="entry name" value="HTH_17"/>
</dbReference>
<proteinExistence type="predicted"/>
<name>A0A2G9IC74_PREIN</name>
<dbReference type="EMBL" id="PESN01000003">
    <property type="protein sequence ID" value="PIN27368.1"/>
    <property type="molecule type" value="Genomic_DNA"/>
</dbReference>
<evidence type="ECO:0000313" key="3">
    <source>
        <dbReference type="Proteomes" id="UP000230500"/>
    </source>
</evidence>
<comment type="caution">
    <text evidence="2">The sequence shown here is derived from an EMBL/GenBank/DDBJ whole genome shotgun (WGS) entry which is preliminary data.</text>
</comment>
<dbReference type="InterPro" id="IPR009061">
    <property type="entry name" value="DNA-bd_dom_put_sf"/>
</dbReference>
<reference evidence="2 3" key="1">
    <citation type="submission" date="2017-11" db="EMBL/GenBank/DDBJ databases">
        <title>Genome sequencing of Prevotella intermedia KCOM 2069.</title>
        <authorList>
            <person name="Kook J.-K."/>
            <person name="Park S.-N."/>
            <person name="Lim Y.K."/>
        </authorList>
    </citation>
    <scope>NUCLEOTIDE SEQUENCE [LARGE SCALE GENOMIC DNA]</scope>
    <source>
        <strain evidence="2 3">KCOM 2069</strain>
    </source>
</reference>
<dbReference type="AlphaFoldDB" id="A0A2G9IC74"/>
<dbReference type="PANTHER" id="PTHR34585:SF22">
    <property type="entry name" value="HELIX-TURN-HELIX DOMAIN-CONTAINING PROTEIN"/>
    <property type="match status" value="1"/>
</dbReference>
<keyword evidence="2" id="KW-0238">DNA-binding</keyword>
<accession>A0A2G9IC74</accession>
<dbReference type="Proteomes" id="UP000230500">
    <property type="component" value="Unassembled WGS sequence"/>
</dbReference>
<dbReference type="RefSeq" id="WP_099977773.1">
    <property type="nucleotide sequence ID" value="NZ_PESN01000003.1"/>
</dbReference>
<organism evidence="2 3">
    <name type="scientific">Prevotella intermedia</name>
    <dbReference type="NCBI Taxonomy" id="28131"/>
    <lineage>
        <taxon>Bacteria</taxon>
        <taxon>Pseudomonadati</taxon>
        <taxon>Bacteroidota</taxon>
        <taxon>Bacteroidia</taxon>
        <taxon>Bacteroidales</taxon>
        <taxon>Prevotellaceae</taxon>
        <taxon>Prevotella</taxon>
    </lineage>
</organism>
<sequence>MKENEIITQQDPQMQMFSQLMEGILKKLERYCTTARPMLGGEVYLTGEEVCKLLWLSPCTLQDYRDNGTIAYCKIGGKILYKQSDIQAMLERHYNPMPRKPWRP</sequence>
<feature type="domain" description="Helix-turn-helix" evidence="1">
    <location>
        <begin position="44"/>
        <end position="93"/>
    </location>
</feature>
<evidence type="ECO:0000313" key="2">
    <source>
        <dbReference type="EMBL" id="PIN27368.1"/>
    </source>
</evidence>
<dbReference type="SUPFAM" id="SSF46955">
    <property type="entry name" value="Putative DNA-binding domain"/>
    <property type="match status" value="1"/>
</dbReference>